<keyword evidence="2" id="KW-1185">Reference proteome</keyword>
<protein>
    <submittedName>
        <fullName evidence="1">Uncharacterized protein</fullName>
    </submittedName>
</protein>
<sequence>MPGARRAGVIVLTLALVLLASQLRVIGVQGRMVLGWAWQDGQVAFTNSVTGRPVRIQFSLRRPFSEFRMITDPDTEGYYTGGEYRINDQLKHEYTRQLDYCSEVGMQLNIGAKEWTISQKCMTIRALWPLG</sequence>
<gene>
    <name evidence="1" type="ordered locus">Deipe_3231</name>
</gene>
<dbReference type="PATRIC" id="fig|937777.3.peg.3247"/>
<dbReference type="RefSeq" id="WP_015236972.1">
    <property type="nucleotide sequence ID" value="NC_019793.1"/>
</dbReference>
<evidence type="ECO:0000313" key="2">
    <source>
        <dbReference type="Proteomes" id="UP000010467"/>
    </source>
</evidence>
<dbReference type="eggNOG" id="ENOG50341Y6">
    <property type="taxonomic scope" value="Bacteria"/>
</dbReference>
<proteinExistence type="predicted"/>
<dbReference type="EMBL" id="CP003382">
    <property type="protein sequence ID" value="AFZ68674.1"/>
    <property type="molecule type" value="Genomic_DNA"/>
</dbReference>
<reference evidence="2" key="1">
    <citation type="submission" date="2012-03" db="EMBL/GenBank/DDBJ databases">
        <title>Complete sequence of chromosome of Deinococcus peraridilitoris DSM 19664.</title>
        <authorList>
            <person name="Lucas S."/>
            <person name="Copeland A."/>
            <person name="Lapidus A."/>
            <person name="Glavina del Rio T."/>
            <person name="Dalin E."/>
            <person name="Tice H."/>
            <person name="Bruce D."/>
            <person name="Goodwin L."/>
            <person name="Pitluck S."/>
            <person name="Peters L."/>
            <person name="Mikhailova N."/>
            <person name="Lu M."/>
            <person name="Kyrpides N."/>
            <person name="Mavromatis K."/>
            <person name="Ivanova N."/>
            <person name="Brettin T."/>
            <person name="Detter J.C."/>
            <person name="Han C."/>
            <person name="Larimer F."/>
            <person name="Land M."/>
            <person name="Hauser L."/>
            <person name="Markowitz V."/>
            <person name="Cheng J.-F."/>
            <person name="Hugenholtz P."/>
            <person name="Woyke T."/>
            <person name="Wu D."/>
            <person name="Pukall R."/>
            <person name="Steenblock K."/>
            <person name="Brambilla E."/>
            <person name="Klenk H.-P."/>
            <person name="Eisen J.A."/>
        </authorList>
    </citation>
    <scope>NUCLEOTIDE SEQUENCE [LARGE SCALE GENOMIC DNA]</scope>
    <source>
        <strain evidence="2">DSM 19664 / LMG 22246 / CIP 109416 / KR-200</strain>
    </source>
</reference>
<dbReference type="KEGG" id="dpd:Deipe_3231"/>
<dbReference type="AlphaFoldDB" id="L0A5G5"/>
<dbReference type="HOGENOM" id="CLU_1834241_0_0_0"/>
<name>L0A5G5_DEIPD</name>
<dbReference type="STRING" id="937777.Deipe_3231"/>
<evidence type="ECO:0000313" key="1">
    <source>
        <dbReference type="EMBL" id="AFZ68674.1"/>
    </source>
</evidence>
<accession>L0A5G5</accession>
<dbReference type="Proteomes" id="UP000010467">
    <property type="component" value="Chromosome"/>
</dbReference>
<organism evidence="1 2">
    <name type="scientific">Deinococcus peraridilitoris (strain DSM 19664 / LMG 22246 / CIP 109416 / KR-200)</name>
    <dbReference type="NCBI Taxonomy" id="937777"/>
    <lineage>
        <taxon>Bacteria</taxon>
        <taxon>Thermotogati</taxon>
        <taxon>Deinococcota</taxon>
        <taxon>Deinococci</taxon>
        <taxon>Deinococcales</taxon>
        <taxon>Deinococcaceae</taxon>
        <taxon>Deinococcus</taxon>
    </lineage>
</organism>